<organism evidence="6 7">
    <name type="scientific">Datura stramonium</name>
    <name type="common">Jimsonweed</name>
    <name type="synonym">Common thornapple</name>
    <dbReference type="NCBI Taxonomy" id="4076"/>
    <lineage>
        <taxon>Eukaryota</taxon>
        <taxon>Viridiplantae</taxon>
        <taxon>Streptophyta</taxon>
        <taxon>Embryophyta</taxon>
        <taxon>Tracheophyta</taxon>
        <taxon>Spermatophyta</taxon>
        <taxon>Magnoliopsida</taxon>
        <taxon>eudicotyledons</taxon>
        <taxon>Gunneridae</taxon>
        <taxon>Pentapetalae</taxon>
        <taxon>asterids</taxon>
        <taxon>lamiids</taxon>
        <taxon>Solanales</taxon>
        <taxon>Solanaceae</taxon>
        <taxon>Solanoideae</taxon>
        <taxon>Datureae</taxon>
        <taxon>Datura</taxon>
    </lineage>
</organism>
<evidence type="ECO:0000313" key="7">
    <source>
        <dbReference type="Proteomes" id="UP000823775"/>
    </source>
</evidence>
<dbReference type="Pfam" id="PF00643">
    <property type="entry name" value="zf-B_box"/>
    <property type="match status" value="1"/>
</dbReference>
<dbReference type="PANTHER" id="PTHR31717">
    <property type="entry name" value="ZINC FINGER PROTEIN CONSTANS-LIKE 10"/>
    <property type="match status" value="1"/>
</dbReference>
<evidence type="ECO:0000313" key="6">
    <source>
        <dbReference type="EMBL" id="MCD7470982.1"/>
    </source>
</evidence>
<dbReference type="PANTHER" id="PTHR31717:SF81">
    <property type="entry name" value="B-BOX ZINC FINGER PROTEIN 32-LIKE"/>
    <property type="match status" value="1"/>
</dbReference>
<name>A0ABS8THK6_DATST</name>
<keyword evidence="1" id="KW-0479">Metal-binding</keyword>
<dbReference type="EMBL" id="JACEIK010001637">
    <property type="protein sequence ID" value="MCD7470982.1"/>
    <property type="molecule type" value="Genomic_DNA"/>
</dbReference>
<proteinExistence type="predicted"/>
<dbReference type="PROSITE" id="PS50119">
    <property type="entry name" value="ZF_BBOX"/>
    <property type="match status" value="1"/>
</dbReference>
<dbReference type="InterPro" id="IPR049808">
    <property type="entry name" value="CONSTANS-like_Bbox1"/>
</dbReference>
<evidence type="ECO:0000256" key="2">
    <source>
        <dbReference type="ARBA" id="ARBA00022771"/>
    </source>
</evidence>
<reference evidence="6 7" key="1">
    <citation type="journal article" date="2021" name="BMC Genomics">
        <title>Datura genome reveals duplications of psychoactive alkaloid biosynthetic genes and high mutation rate following tissue culture.</title>
        <authorList>
            <person name="Rajewski A."/>
            <person name="Carter-House D."/>
            <person name="Stajich J."/>
            <person name="Litt A."/>
        </authorList>
    </citation>
    <scope>NUCLEOTIDE SEQUENCE [LARGE SCALE GENOMIC DNA]</scope>
    <source>
        <strain evidence="6">AR-01</strain>
    </source>
</reference>
<keyword evidence="3" id="KW-0862">Zinc</keyword>
<keyword evidence="7" id="KW-1185">Reference proteome</keyword>
<dbReference type="Proteomes" id="UP000823775">
    <property type="component" value="Unassembled WGS sequence"/>
</dbReference>
<feature type="domain" description="B box-type" evidence="5">
    <location>
        <begin position="5"/>
        <end position="51"/>
    </location>
</feature>
<evidence type="ECO:0000259" key="5">
    <source>
        <dbReference type="PROSITE" id="PS50119"/>
    </source>
</evidence>
<dbReference type="SMART" id="SM00336">
    <property type="entry name" value="BBOX"/>
    <property type="match status" value="1"/>
</dbReference>
<dbReference type="CDD" id="cd19821">
    <property type="entry name" value="Bbox1_BBX-like"/>
    <property type="match status" value="1"/>
</dbReference>
<accession>A0ABS8THK6</accession>
<protein>
    <recommendedName>
        <fullName evidence="5">B box-type domain-containing protein</fullName>
    </recommendedName>
</protein>
<evidence type="ECO:0000256" key="3">
    <source>
        <dbReference type="ARBA" id="ARBA00022833"/>
    </source>
</evidence>
<keyword evidence="2 4" id="KW-0863">Zinc-finger</keyword>
<evidence type="ECO:0000256" key="4">
    <source>
        <dbReference type="PROSITE-ProRule" id="PRU00024"/>
    </source>
</evidence>
<comment type="caution">
    <text evidence="6">The sequence shown here is derived from an EMBL/GenBank/DDBJ whole genome shotgun (WGS) entry which is preliminary data.</text>
</comment>
<gene>
    <name evidence="6" type="ORF">HAX54_011239</name>
</gene>
<dbReference type="InterPro" id="IPR000315">
    <property type="entry name" value="Znf_B-box"/>
</dbReference>
<evidence type="ECO:0000256" key="1">
    <source>
        <dbReference type="ARBA" id="ARBA00022723"/>
    </source>
</evidence>
<sequence>MEEIVSSKLCELCNEQAALFCPSDSAFLCFHCDAKVHQANFLVARHLRLTLCSHCNSLTKNRFPPCSRRPGLCPSCSRNSSADSDLHSLSSSSSSSTCVSSTQSSATTQKNISSSNLKQLLEYSTNDSTGEVNSAACDLARSRSVKLRDPRMATGLFMHWCTKIGMYGEEGVVQTACGALGICFGRFRALPVRVGLAACLWFGLRSNDDGSKSTRQSLKRLEEISGVPAKVILATELKLRKIVKANNRRRQGMEENWDEWSP</sequence>